<feature type="domain" description="Major facilitator superfamily (MFS) profile" evidence="6">
    <location>
        <begin position="116"/>
        <end position="545"/>
    </location>
</feature>
<evidence type="ECO:0000256" key="5">
    <source>
        <dbReference type="SAM" id="Phobius"/>
    </source>
</evidence>
<feature type="transmembrane region" description="Helical" evidence="5">
    <location>
        <begin position="243"/>
        <end position="266"/>
    </location>
</feature>
<feature type="transmembrane region" description="Helical" evidence="5">
    <location>
        <begin position="452"/>
        <end position="478"/>
    </location>
</feature>
<reference evidence="7 8" key="1">
    <citation type="journal article" date="2018" name="Front. Microbiol.">
        <title>Genome-Wide Analysis of Corynespora cassiicola Leaf Fall Disease Putative Effectors.</title>
        <authorList>
            <person name="Lopez D."/>
            <person name="Ribeiro S."/>
            <person name="Label P."/>
            <person name="Fumanal B."/>
            <person name="Venisse J.S."/>
            <person name="Kohler A."/>
            <person name="de Oliveira R.R."/>
            <person name="Labutti K."/>
            <person name="Lipzen A."/>
            <person name="Lail K."/>
            <person name="Bauer D."/>
            <person name="Ohm R.A."/>
            <person name="Barry K.W."/>
            <person name="Spatafora J."/>
            <person name="Grigoriev I.V."/>
            <person name="Martin F.M."/>
            <person name="Pujade-Renaud V."/>
        </authorList>
    </citation>
    <scope>NUCLEOTIDE SEQUENCE [LARGE SCALE GENOMIC DNA]</scope>
    <source>
        <strain evidence="7 8">Philippines</strain>
    </source>
</reference>
<dbReference type="CDD" id="cd17323">
    <property type="entry name" value="MFS_Tpo1_MDR_like"/>
    <property type="match status" value="1"/>
</dbReference>
<dbReference type="Proteomes" id="UP000240883">
    <property type="component" value="Unassembled WGS sequence"/>
</dbReference>
<dbReference type="InterPro" id="IPR020846">
    <property type="entry name" value="MFS_dom"/>
</dbReference>
<keyword evidence="2 5" id="KW-0812">Transmembrane</keyword>
<keyword evidence="8" id="KW-1185">Reference proteome</keyword>
<feature type="transmembrane region" description="Helical" evidence="5">
    <location>
        <begin position="348"/>
        <end position="367"/>
    </location>
</feature>
<dbReference type="SUPFAM" id="SSF103473">
    <property type="entry name" value="MFS general substrate transporter"/>
    <property type="match status" value="1"/>
</dbReference>
<comment type="subcellular location">
    <subcellularLocation>
        <location evidence="1">Membrane</location>
        <topology evidence="1">Multi-pass membrane protein</topology>
    </subcellularLocation>
</comment>
<name>A0A2T2P8S9_CORCC</name>
<dbReference type="STRING" id="1448308.A0A2T2P8S9"/>
<feature type="transmembrane region" description="Helical" evidence="5">
    <location>
        <begin position="116"/>
        <end position="136"/>
    </location>
</feature>
<keyword evidence="4 5" id="KW-0472">Membrane</keyword>
<dbReference type="AlphaFoldDB" id="A0A2T2P8S9"/>
<dbReference type="EMBL" id="KZ678128">
    <property type="protein sequence ID" value="PSN74061.1"/>
    <property type="molecule type" value="Genomic_DNA"/>
</dbReference>
<evidence type="ECO:0000256" key="1">
    <source>
        <dbReference type="ARBA" id="ARBA00004141"/>
    </source>
</evidence>
<accession>A0A2T2P8S9</accession>
<feature type="transmembrane region" description="Helical" evidence="5">
    <location>
        <begin position="182"/>
        <end position="201"/>
    </location>
</feature>
<dbReference type="Pfam" id="PF07690">
    <property type="entry name" value="MFS_1"/>
    <property type="match status" value="1"/>
</dbReference>
<evidence type="ECO:0000256" key="3">
    <source>
        <dbReference type="ARBA" id="ARBA00022989"/>
    </source>
</evidence>
<dbReference type="PROSITE" id="PS50850">
    <property type="entry name" value="MFS"/>
    <property type="match status" value="1"/>
</dbReference>
<dbReference type="InterPro" id="IPR036259">
    <property type="entry name" value="MFS_trans_sf"/>
</dbReference>
<evidence type="ECO:0000313" key="8">
    <source>
        <dbReference type="Proteomes" id="UP000240883"/>
    </source>
</evidence>
<dbReference type="PANTHER" id="PTHR23502">
    <property type="entry name" value="MAJOR FACILITATOR SUPERFAMILY"/>
    <property type="match status" value="1"/>
</dbReference>
<feature type="transmembrane region" description="Helical" evidence="5">
    <location>
        <begin position="387"/>
        <end position="407"/>
    </location>
</feature>
<dbReference type="PANTHER" id="PTHR23502:SF47">
    <property type="entry name" value="MAJOR FACILITATOR SUPERFAMILY (MFS) PROFILE DOMAIN-CONTAINING PROTEIN-RELATED"/>
    <property type="match status" value="1"/>
</dbReference>
<feature type="transmembrane region" description="Helical" evidence="5">
    <location>
        <begin position="272"/>
        <end position="292"/>
    </location>
</feature>
<gene>
    <name evidence="7" type="ORF">BS50DRAFT_595538</name>
</gene>
<proteinExistence type="predicted"/>
<feature type="transmembrane region" description="Helical" evidence="5">
    <location>
        <begin position="213"/>
        <end position="231"/>
    </location>
</feature>
<sequence>MFLRELQVPVNHDCWTFLQEREEGLLLTLDEVNDVNQSHSDTPNPVSTPLLFGTNCPKSGQILTCFLLVHTTNLHRVACGFWTLTIYPQDQGNNIVDWDGPDDPENPRNWPARKKFVFVLVTSGMIQAVSFGSSVIAPSQKIIAADFDVPLPVAQLTVSLWILGLFAGPIFFGPLSEIYGHVVPLTIGMSGMALFQIPIAVATNIQTILVGRFLSGVFGSSSFAIVSGMYVELYEPTPRGVALALASISINVGASIAPIAGAFLSYNVHWRWTAWITLIFAAFLLFISIFTVQESSTRKILRSKAARLRYETRNWALHSKSEETQIGFSDIAQRYLTKPIRMFATEPILVIVTLYLTLVYGTLYLSFQAFPIVYLNRGWSPTSSSLPFLAVTLGILSAFILCSIFMLTWYKKRVSQFDGPPLPEWRLPPMIAGALTLPPSLLWFGWTVNSHWISQVFATYFIGLSLMLIFICGIIYIVDVYQKHANSAMSIHVVFRSLVASSFPLWAAPMYARLGVTWACSVLALLSFVLVPAPILLFLFGHKVRRWGISSFQ</sequence>
<dbReference type="FunFam" id="1.20.1250.20:FF:000011">
    <property type="entry name" value="MFS multidrug transporter, putative"/>
    <property type="match status" value="1"/>
</dbReference>
<keyword evidence="3 5" id="KW-1133">Transmembrane helix</keyword>
<protein>
    <submittedName>
        <fullName evidence="7">MFS general substrate transporter</fullName>
    </submittedName>
</protein>
<evidence type="ECO:0000313" key="7">
    <source>
        <dbReference type="EMBL" id="PSN74061.1"/>
    </source>
</evidence>
<feature type="transmembrane region" description="Helical" evidence="5">
    <location>
        <begin position="490"/>
        <end position="509"/>
    </location>
</feature>
<dbReference type="GO" id="GO:0005886">
    <property type="term" value="C:plasma membrane"/>
    <property type="evidence" value="ECO:0007669"/>
    <property type="project" value="TreeGrafter"/>
</dbReference>
<feature type="transmembrane region" description="Helical" evidence="5">
    <location>
        <begin position="156"/>
        <end position="175"/>
    </location>
</feature>
<dbReference type="InterPro" id="IPR011701">
    <property type="entry name" value="MFS"/>
</dbReference>
<dbReference type="Gene3D" id="1.20.1250.20">
    <property type="entry name" value="MFS general substrate transporter like domains"/>
    <property type="match status" value="1"/>
</dbReference>
<feature type="transmembrane region" description="Helical" evidence="5">
    <location>
        <begin position="515"/>
        <end position="540"/>
    </location>
</feature>
<dbReference type="OrthoDB" id="446368at2759"/>
<dbReference type="GO" id="GO:0022857">
    <property type="term" value="F:transmembrane transporter activity"/>
    <property type="evidence" value="ECO:0007669"/>
    <property type="project" value="InterPro"/>
</dbReference>
<evidence type="ECO:0000256" key="4">
    <source>
        <dbReference type="ARBA" id="ARBA00023136"/>
    </source>
</evidence>
<feature type="transmembrane region" description="Helical" evidence="5">
    <location>
        <begin position="427"/>
        <end position="446"/>
    </location>
</feature>
<organism evidence="7 8">
    <name type="scientific">Corynespora cassiicola Philippines</name>
    <dbReference type="NCBI Taxonomy" id="1448308"/>
    <lineage>
        <taxon>Eukaryota</taxon>
        <taxon>Fungi</taxon>
        <taxon>Dikarya</taxon>
        <taxon>Ascomycota</taxon>
        <taxon>Pezizomycotina</taxon>
        <taxon>Dothideomycetes</taxon>
        <taxon>Pleosporomycetidae</taxon>
        <taxon>Pleosporales</taxon>
        <taxon>Corynesporascaceae</taxon>
        <taxon>Corynespora</taxon>
    </lineage>
</organism>
<evidence type="ECO:0000259" key="6">
    <source>
        <dbReference type="PROSITE" id="PS50850"/>
    </source>
</evidence>
<evidence type="ECO:0000256" key="2">
    <source>
        <dbReference type="ARBA" id="ARBA00022692"/>
    </source>
</evidence>